<dbReference type="RefSeq" id="WP_160938733.1">
    <property type="nucleotide sequence ID" value="NZ_SNVJ01000020.1"/>
</dbReference>
<reference evidence="5 6" key="1">
    <citation type="submission" date="2019-03" db="EMBL/GenBank/DDBJ databases">
        <title>Roseomonas sp. a novel Roseomonas species isolated from Sea whip Gorgonian.</title>
        <authorList>
            <person name="Li F."/>
            <person name="Pan X."/>
            <person name="Huang S."/>
            <person name="Li Z."/>
            <person name="Meng B."/>
        </authorList>
    </citation>
    <scope>NUCLEOTIDE SEQUENCE [LARGE SCALE GENOMIC DNA]</scope>
    <source>
        <strain evidence="5 6">M0104</strain>
    </source>
</reference>
<dbReference type="Pfam" id="PF12802">
    <property type="entry name" value="MarR_2"/>
    <property type="match status" value="1"/>
</dbReference>
<dbReference type="InterPro" id="IPR036388">
    <property type="entry name" value="WH-like_DNA-bd_sf"/>
</dbReference>
<dbReference type="InterPro" id="IPR000835">
    <property type="entry name" value="HTH_MarR-typ"/>
</dbReference>
<dbReference type="GO" id="GO:0003700">
    <property type="term" value="F:DNA-binding transcription factor activity"/>
    <property type="evidence" value="ECO:0007669"/>
    <property type="project" value="InterPro"/>
</dbReference>
<dbReference type="InterPro" id="IPR052067">
    <property type="entry name" value="Metal_resp_HTH_trans_reg"/>
</dbReference>
<evidence type="ECO:0000259" key="4">
    <source>
        <dbReference type="PROSITE" id="PS50995"/>
    </source>
</evidence>
<name>A0A845BCK8_9PROT</name>
<evidence type="ECO:0000313" key="5">
    <source>
        <dbReference type="EMBL" id="MXP65323.1"/>
    </source>
</evidence>
<dbReference type="PANTHER" id="PTHR35790:SF4">
    <property type="entry name" value="HTH-TYPE TRANSCRIPTIONAL REGULATOR PCHR"/>
    <property type="match status" value="1"/>
</dbReference>
<organism evidence="5 6">
    <name type="scientific">Teichococcus coralli</name>
    <dbReference type="NCBI Taxonomy" id="2545983"/>
    <lineage>
        <taxon>Bacteria</taxon>
        <taxon>Pseudomonadati</taxon>
        <taxon>Pseudomonadota</taxon>
        <taxon>Alphaproteobacteria</taxon>
        <taxon>Acetobacterales</taxon>
        <taxon>Roseomonadaceae</taxon>
        <taxon>Roseomonas</taxon>
    </lineage>
</organism>
<keyword evidence="3" id="KW-0804">Transcription</keyword>
<evidence type="ECO:0000256" key="2">
    <source>
        <dbReference type="ARBA" id="ARBA00023125"/>
    </source>
</evidence>
<dbReference type="PANTHER" id="PTHR35790">
    <property type="entry name" value="HTH-TYPE TRANSCRIPTIONAL REGULATOR PCHR"/>
    <property type="match status" value="1"/>
</dbReference>
<dbReference type="Proteomes" id="UP000460715">
    <property type="component" value="Unassembled WGS sequence"/>
</dbReference>
<proteinExistence type="predicted"/>
<keyword evidence="6" id="KW-1185">Reference proteome</keyword>
<dbReference type="EMBL" id="SNVJ01000020">
    <property type="protein sequence ID" value="MXP65323.1"/>
    <property type="molecule type" value="Genomic_DNA"/>
</dbReference>
<keyword evidence="2" id="KW-0238">DNA-binding</keyword>
<dbReference type="SUPFAM" id="SSF46785">
    <property type="entry name" value="Winged helix' DNA-binding domain"/>
    <property type="match status" value="1"/>
</dbReference>
<gene>
    <name evidence="5" type="ORF">E0493_18405</name>
</gene>
<protein>
    <submittedName>
        <fullName evidence="5">MarR family transcriptional regulator</fullName>
    </submittedName>
</protein>
<accession>A0A845BCK8</accession>
<dbReference type="SMART" id="SM00347">
    <property type="entry name" value="HTH_MARR"/>
    <property type="match status" value="1"/>
</dbReference>
<comment type="caution">
    <text evidence="5">The sequence shown here is derived from an EMBL/GenBank/DDBJ whole genome shotgun (WGS) entry which is preliminary data.</text>
</comment>
<sequence>MPASRTVAPSGEARTIKDLLSYRIHQLANALSRGAAARYRREFDVSLMEWRTIALLGDFAPMSLKDLARQSGLDKGLASRVVGGLVERGLVRRGAAADARELALSLTPAGRKVFGGLMRSAGERDAAFRAALTEAEMECLDSAIGKLLQAARQQL</sequence>
<feature type="domain" description="HTH marR-type" evidence="4">
    <location>
        <begin position="17"/>
        <end position="149"/>
    </location>
</feature>
<dbReference type="AlphaFoldDB" id="A0A845BCK8"/>
<evidence type="ECO:0000256" key="1">
    <source>
        <dbReference type="ARBA" id="ARBA00023015"/>
    </source>
</evidence>
<dbReference type="OrthoDB" id="8906692at2"/>
<evidence type="ECO:0000256" key="3">
    <source>
        <dbReference type="ARBA" id="ARBA00023163"/>
    </source>
</evidence>
<dbReference type="InterPro" id="IPR036390">
    <property type="entry name" value="WH_DNA-bd_sf"/>
</dbReference>
<dbReference type="PROSITE" id="PS50995">
    <property type="entry name" value="HTH_MARR_2"/>
    <property type="match status" value="1"/>
</dbReference>
<keyword evidence="1" id="KW-0805">Transcription regulation</keyword>
<dbReference type="Gene3D" id="1.10.10.10">
    <property type="entry name" value="Winged helix-like DNA-binding domain superfamily/Winged helix DNA-binding domain"/>
    <property type="match status" value="1"/>
</dbReference>
<dbReference type="GO" id="GO:0003677">
    <property type="term" value="F:DNA binding"/>
    <property type="evidence" value="ECO:0007669"/>
    <property type="project" value="UniProtKB-KW"/>
</dbReference>
<evidence type="ECO:0000313" key="6">
    <source>
        <dbReference type="Proteomes" id="UP000460715"/>
    </source>
</evidence>